<dbReference type="Proteomes" id="UP000715441">
    <property type="component" value="Unassembled WGS sequence"/>
</dbReference>
<organism evidence="2 3">
    <name type="scientific">Amycolatopsis acididurans</name>
    <dbReference type="NCBI Taxonomy" id="2724524"/>
    <lineage>
        <taxon>Bacteria</taxon>
        <taxon>Bacillati</taxon>
        <taxon>Actinomycetota</taxon>
        <taxon>Actinomycetes</taxon>
        <taxon>Pseudonocardiales</taxon>
        <taxon>Pseudonocardiaceae</taxon>
        <taxon>Amycolatopsis</taxon>
    </lineage>
</organism>
<protein>
    <submittedName>
        <fullName evidence="2">Uncharacterized protein</fullName>
    </submittedName>
</protein>
<comment type="caution">
    <text evidence="2">The sequence shown here is derived from an EMBL/GenBank/DDBJ whole genome shotgun (WGS) entry which is preliminary data.</text>
</comment>
<name>A0ABX1IWU9_9PSEU</name>
<sequence>MSRLSSSGQRRYDQKGAVNDDGVEVGCGIPARRGRSKDIINRGSEKFSTMDIELALASGADIEAVAVTSVPDARLAGREDISS</sequence>
<dbReference type="EMBL" id="JAAXLS010000002">
    <property type="protein sequence ID" value="NKQ51943.1"/>
    <property type="molecule type" value="Genomic_DNA"/>
</dbReference>
<gene>
    <name evidence="2" type="ORF">HFP15_03500</name>
</gene>
<accession>A0ABX1IWU9</accession>
<dbReference type="SUPFAM" id="SSF56801">
    <property type="entry name" value="Acetyl-CoA synthetase-like"/>
    <property type="match status" value="1"/>
</dbReference>
<keyword evidence="3" id="KW-1185">Reference proteome</keyword>
<evidence type="ECO:0000256" key="1">
    <source>
        <dbReference type="SAM" id="MobiDB-lite"/>
    </source>
</evidence>
<proteinExistence type="predicted"/>
<dbReference type="RefSeq" id="WP_168511381.1">
    <property type="nucleotide sequence ID" value="NZ_JAAXLS010000002.1"/>
</dbReference>
<reference evidence="2 3" key="1">
    <citation type="submission" date="2020-04" db="EMBL/GenBank/DDBJ databases">
        <title>Novel species.</title>
        <authorList>
            <person name="Teo W.F.A."/>
            <person name="Lipun K."/>
            <person name="Srisuk N."/>
            <person name="Duangmal K."/>
        </authorList>
    </citation>
    <scope>NUCLEOTIDE SEQUENCE [LARGE SCALE GENOMIC DNA]</scope>
    <source>
        <strain evidence="2 3">K13G38</strain>
    </source>
</reference>
<evidence type="ECO:0000313" key="3">
    <source>
        <dbReference type="Proteomes" id="UP000715441"/>
    </source>
</evidence>
<feature type="region of interest" description="Disordered" evidence="1">
    <location>
        <begin position="1"/>
        <end position="24"/>
    </location>
</feature>
<evidence type="ECO:0000313" key="2">
    <source>
        <dbReference type="EMBL" id="NKQ51943.1"/>
    </source>
</evidence>